<keyword evidence="6" id="KW-0915">Sodium</keyword>
<protein>
    <recommendedName>
        <fullName evidence="6">Na(+)/H(+) antiporter NhaA</fullName>
    </recommendedName>
    <alternativeName>
        <fullName evidence="6">Sodium/proton antiporter NhaA</fullName>
    </alternativeName>
</protein>
<keyword evidence="6" id="KW-0813">Transport</keyword>
<dbReference type="NCBIfam" id="NF007111">
    <property type="entry name" value="PRK09560.1"/>
    <property type="match status" value="1"/>
</dbReference>
<dbReference type="Pfam" id="PF06965">
    <property type="entry name" value="Na_H_antiport_1"/>
    <property type="match status" value="1"/>
</dbReference>
<dbReference type="PANTHER" id="PTHR30341">
    <property type="entry name" value="SODIUM ION/PROTON ANTIPORTER NHAA-RELATED"/>
    <property type="match status" value="1"/>
</dbReference>
<gene>
    <name evidence="6 8" type="primary">nhaA</name>
    <name evidence="8" type="ORF">F7Q92_10710</name>
</gene>
<feature type="transmembrane region" description="Helical" evidence="6">
    <location>
        <begin position="182"/>
        <end position="203"/>
    </location>
</feature>
<comment type="similarity">
    <text evidence="6">Belongs to the NhaA Na(+)/H(+) (TC 2.A.33) antiporter family.</text>
</comment>
<keyword evidence="4 6" id="KW-1133">Transmembrane helix</keyword>
<dbReference type="NCBIfam" id="NF007112">
    <property type="entry name" value="PRK09561.1"/>
    <property type="match status" value="1"/>
</dbReference>
<dbReference type="EMBL" id="VZPB01000022">
    <property type="protein sequence ID" value="KAB0582053.1"/>
    <property type="molecule type" value="Genomic_DNA"/>
</dbReference>
<dbReference type="InterPro" id="IPR004670">
    <property type="entry name" value="NhaA"/>
</dbReference>
<dbReference type="Proteomes" id="UP000430120">
    <property type="component" value="Unassembled WGS sequence"/>
</dbReference>
<dbReference type="InterPro" id="IPR023171">
    <property type="entry name" value="Na/H_antiporter_dom_sf"/>
</dbReference>
<dbReference type="Gene3D" id="1.20.1530.10">
    <property type="entry name" value="Na+/H+ antiporter like domain"/>
    <property type="match status" value="1"/>
</dbReference>
<dbReference type="AlphaFoldDB" id="A0A643FBJ3"/>
<dbReference type="PANTHER" id="PTHR30341:SF0">
    <property type="entry name" value="NA(+)_H(+) ANTIPORTER NHAA"/>
    <property type="match status" value="1"/>
</dbReference>
<keyword evidence="2 6" id="KW-1003">Cell membrane</keyword>
<evidence type="ECO:0000256" key="7">
    <source>
        <dbReference type="SAM" id="MobiDB-lite"/>
    </source>
</evidence>
<dbReference type="NCBIfam" id="TIGR00773">
    <property type="entry name" value="NhaA"/>
    <property type="match status" value="1"/>
</dbReference>
<feature type="transmembrane region" description="Helical" evidence="6">
    <location>
        <begin position="209"/>
        <end position="228"/>
    </location>
</feature>
<evidence type="ECO:0000256" key="1">
    <source>
        <dbReference type="ARBA" id="ARBA00004429"/>
    </source>
</evidence>
<name>A0A643FBJ3_IDEDE</name>
<comment type="caution">
    <text evidence="8">The sequence shown here is derived from an EMBL/GenBank/DDBJ whole genome shotgun (WGS) entry which is preliminary data.</text>
</comment>
<feature type="transmembrane region" description="Helical" evidence="6">
    <location>
        <begin position="391"/>
        <end position="409"/>
    </location>
</feature>
<proteinExistence type="inferred from homology"/>
<sequence>MVQCPEQKQDGPGSQPGSVTTRSQPSVFDGIKRFFAAPTAGGIVLALATVAALIFSNSPWAPLYVAFDQIPGEVRIGGDWLVLAKPLQVWVNDLWMAVFFFLVGLEIKREFVHGELSRPAQAALPAVAALGGMALPALIYVAINWGDPAALRGWAIPAATDIAFAIGIVMLLGPRVPPSLKVFLTAVAIIDDLGAIAVIAVFYTAQLSLAMLGAAAACLVLLALLNRAGVRRADLYIVIGLVMWVCVLKSGVHATLAGVATALFIPSDGEDGHSPAEALEHGLHPWVAFGVLPMFAFANAGVSLAGLSWSDLLQPVSLGITAGLVVGKTLGVFGCVWAMVRLGWASAPAGASWGQVFGVSVLCGIGFTMSLFIGGLAFVGLPGDHDTPVKLGVLCGSVLSGVLGALLLARRPR</sequence>
<organism evidence="8 9">
    <name type="scientific">Ideonella dechloratans</name>
    <dbReference type="NCBI Taxonomy" id="36863"/>
    <lineage>
        <taxon>Bacteria</taxon>
        <taxon>Pseudomonadati</taxon>
        <taxon>Pseudomonadota</taxon>
        <taxon>Betaproteobacteria</taxon>
        <taxon>Burkholderiales</taxon>
        <taxon>Sphaerotilaceae</taxon>
        <taxon>Ideonella</taxon>
    </lineage>
</organism>
<evidence type="ECO:0000256" key="5">
    <source>
        <dbReference type="ARBA" id="ARBA00023136"/>
    </source>
</evidence>
<dbReference type="GO" id="GO:0005886">
    <property type="term" value="C:plasma membrane"/>
    <property type="evidence" value="ECO:0007669"/>
    <property type="project" value="UniProtKB-SubCell"/>
</dbReference>
<feature type="transmembrane region" description="Helical" evidence="6">
    <location>
        <begin position="34"/>
        <end position="55"/>
    </location>
</feature>
<feature type="transmembrane region" description="Helical" evidence="6">
    <location>
        <begin position="89"/>
        <end position="107"/>
    </location>
</feature>
<feature type="transmembrane region" description="Helical" evidence="6">
    <location>
        <begin position="235"/>
        <end position="265"/>
    </location>
</feature>
<dbReference type="OrthoDB" id="9808135at2"/>
<keyword evidence="6" id="KW-0739">Sodium transport</keyword>
<feature type="transmembrane region" description="Helical" evidence="6">
    <location>
        <begin position="119"/>
        <end position="142"/>
    </location>
</feature>
<feature type="transmembrane region" description="Helical" evidence="6">
    <location>
        <begin position="154"/>
        <end position="173"/>
    </location>
</feature>
<feature type="region of interest" description="Disordered" evidence="7">
    <location>
        <begin position="1"/>
        <end position="23"/>
    </location>
</feature>
<feature type="transmembrane region" description="Helical" evidence="6">
    <location>
        <begin position="352"/>
        <end position="379"/>
    </location>
</feature>
<evidence type="ECO:0000256" key="3">
    <source>
        <dbReference type="ARBA" id="ARBA00022692"/>
    </source>
</evidence>
<keyword evidence="6" id="KW-0406">Ion transport</keyword>
<comment type="catalytic activity">
    <reaction evidence="6">
        <text>Na(+)(in) + 2 H(+)(out) = Na(+)(out) + 2 H(+)(in)</text>
        <dbReference type="Rhea" id="RHEA:29251"/>
        <dbReference type="ChEBI" id="CHEBI:15378"/>
        <dbReference type="ChEBI" id="CHEBI:29101"/>
    </reaction>
</comment>
<evidence type="ECO:0000313" key="8">
    <source>
        <dbReference type="EMBL" id="KAB0582053.1"/>
    </source>
</evidence>
<keyword evidence="9" id="KW-1185">Reference proteome</keyword>
<dbReference type="HAMAP" id="MF_01844">
    <property type="entry name" value="NhaA"/>
    <property type="match status" value="1"/>
</dbReference>
<evidence type="ECO:0000256" key="6">
    <source>
        <dbReference type="HAMAP-Rule" id="MF_01844"/>
    </source>
</evidence>
<evidence type="ECO:0000256" key="2">
    <source>
        <dbReference type="ARBA" id="ARBA00022475"/>
    </source>
</evidence>
<evidence type="ECO:0000313" key="9">
    <source>
        <dbReference type="Proteomes" id="UP000430120"/>
    </source>
</evidence>
<comment type="subcellular location">
    <subcellularLocation>
        <location evidence="1">Cell inner membrane</location>
        <topology evidence="1">Multi-pass membrane protein</topology>
    </subcellularLocation>
    <subcellularLocation>
        <location evidence="6">Cell membrane</location>
        <topology evidence="6">Multi-pass membrane protein</topology>
    </subcellularLocation>
</comment>
<keyword evidence="5 6" id="KW-0472">Membrane</keyword>
<evidence type="ECO:0000256" key="4">
    <source>
        <dbReference type="ARBA" id="ARBA00022989"/>
    </source>
</evidence>
<feature type="transmembrane region" description="Helical" evidence="6">
    <location>
        <begin position="285"/>
        <end position="309"/>
    </location>
</feature>
<dbReference type="GO" id="GO:0015385">
    <property type="term" value="F:sodium:proton antiporter activity"/>
    <property type="evidence" value="ECO:0007669"/>
    <property type="project" value="UniProtKB-UniRule"/>
</dbReference>
<comment type="function">
    <text evidence="6">Na(+)/H(+) antiporter that extrudes sodium in exchange for external protons.</text>
</comment>
<keyword evidence="3 6" id="KW-0812">Transmembrane</keyword>
<keyword evidence="6" id="KW-0050">Antiport</keyword>
<dbReference type="GO" id="GO:0006885">
    <property type="term" value="P:regulation of pH"/>
    <property type="evidence" value="ECO:0007669"/>
    <property type="project" value="UniProtKB-UniRule"/>
</dbReference>
<accession>A0A643FBJ3</accession>
<feature type="transmembrane region" description="Helical" evidence="6">
    <location>
        <begin position="316"/>
        <end position="340"/>
    </location>
</feature>
<reference evidence="8 9" key="1">
    <citation type="submission" date="2019-09" db="EMBL/GenBank/DDBJ databases">
        <title>Draft genome sequences of 48 bacterial type strains from the CCUG.</title>
        <authorList>
            <person name="Tunovic T."/>
            <person name="Pineiro-Iglesias B."/>
            <person name="Unosson C."/>
            <person name="Inganas E."/>
            <person name="Ohlen M."/>
            <person name="Cardew S."/>
            <person name="Jensie-Markopoulos S."/>
            <person name="Salva-Serra F."/>
            <person name="Jaen-Luchoro D."/>
            <person name="Karlsson R."/>
            <person name="Svensson-Stadler L."/>
            <person name="Chun J."/>
            <person name="Moore E."/>
        </authorList>
    </citation>
    <scope>NUCLEOTIDE SEQUENCE [LARGE SCALE GENOMIC DNA]</scope>
    <source>
        <strain evidence="8 9">CCUG 30977</strain>
    </source>
</reference>